<evidence type="ECO:0000313" key="2">
    <source>
        <dbReference type="Proteomes" id="UP000789366"/>
    </source>
</evidence>
<keyword evidence="2" id="KW-1185">Reference proteome</keyword>
<dbReference type="EMBL" id="CAJVPW010015909">
    <property type="protein sequence ID" value="CAG8665779.1"/>
    <property type="molecule type" value="Genomic_DNA"/>
</dbReference>
<accession>A0ACA9NSF1</accession>
<evidence type="ECO:0000313" key="1">
    <source>
        <dbReference type="EMBL" id="CAG8665779.1"/>
    </source>
</evidence>
<name>A0ACA9NSF1_9GLOM</name>
<sequence length="58" mass="6841">NILTSFNITLNKAKSCFPNENIESQYFSTHQDDNQKDDYQADVFFYNSKLQHFENSSN</sequence>
<reference evidence="1" key="1">
    <citation type="submission" date="2021-06" db="EMBL/GenBank/DDBJ databases">
        <authorList>
            <person name="Kallberg Y."/>
            <person name="Tangrot J."/>
            <person name="Rosling A."/>
        </authorList>
    </citation>
    <scope>NUCLEOTIDE SEQUENCE</scope>
    <source>
        <strain evidence="1">28 12/20/2015</strain>
    </source>
</reference>
<gene>
    <name evidence="1" type="ORF">SPELUC_LOCUS9452</name>
</gene>
<protein>
    <submittedName>
        <fullName evidence="1">15932_t:CDS:1</fullName>
    </submittedName>
</protein>
<comment type="caution">
    <text evidence="1">The sequence shown here is derived from an EMBL/GenBank/DDBJ whole genome shotgun (WGS) entry which is preliminary data.</text>
</comment>
<feature type="non-terminal residue" evidence="1">
    <location>
        <position position="1"/>
    </location>
</feature>
<dbReference type="Proteomes" id="UP000789366">
    <property type="component" value="Unassembled WGS sequence"/>
</dbReference>
<proteinExistence type="predicted"/>
<organism evidence="1 2">
    <name type="scientific">Cetraspora pellucida</name>
    <dbReference type="NCBI Taxonomy" id="1433469"/>
    <lineage>
        <taxon>Eukaryota</taxon>
        <taxon>Fungi</taxon>
        <taxon>Fungi incertae sedis</taxon>
        <taxon>Mucoromycota</taxon>
        <taxon>Glomeromycotina</taxon>
        <taxon>Glomeromycetes</taxon>
        <taxon>Diversisporales</taxon>
        <taxon>Gigasporaceae</taxon>
        <taxon>Cetraspora</taxon>
    </lineage>
</organism>